<keyword evidence="1" id="KW-0472">Membrane</keyword>
<gene>
    <name evidence="2" type="ORF">SAMN05444274_103420</name>
</gene>
<dbReference type="AlphaFoldDB" id="A0A1M4YQM3"/>
<accession>A0A1M4YQM3</accession>
<feature type="transmembrane region" description="Helical" evidence="1">
    <location>
        <begin position="12"/>
        <end position="34"/>
    </location>
</feature>
<feature type="transmembrane region" description="Helical" evidence="1">
    <location>
        <begin position="391"/>
        <end position="410"/>
    </location>
</feature>
<sequence length="650" mass="74226">MNSPIHILTGKSAFWALMLLLAVALAVLAPHAAVNVDEQLHYPHAKKVVNWYFSLGADESCLNTPNTNLKYYGQSVDNLTALINRAFRIENEFLTRHFAGAFFFWLLLLFSGFLAHRISENWSVAVVSVLALVFMPRLFGQAFGNLKDIPFAAGYMAGLYFIIRFLEELPRVSWKTTVLLGLAIAFTVSVRAGGFILFAYLGLSIILYFVLKPFCLKQIVSTRPVFVRLLGQGAAILLIGYFAGLLFWPYALQNVFVHPVESLRVMEHYKVSIRQIFEGEQLWSTQLPWYYLPKWLLISTPLFVLGGIIVYLWQFVKQIFFKDKALHQALKEGFVLFAFVFPFFYVLAIGANLYSGVRQMLFILPPVTILAVIGISRLIKMVEKSNRKMSYAVYAFFFVLLVLPLKHQAVTFPVDYIYFNPLIGGNKNAWGEYEYDYYFHAVKSPAEDVIDMANGENVIVAMNCNLSNYFERHSNIKYQYTRFLERSSNDWDYAVFGVNYLHPFLLKNNNWTPSGVIKTYYHCGNPVAVLVKRPEKTDFQGISEIKNGNLQHGTALLEMAIKQEPNNVWLFVNLAKAKLAMGDVPGFETALNEGRKIHPYFEPLFLVKATYLYSIGDYSKSFAELTKLLAINPRYLPAKRLLDDVKSKMN</sequence>
<organism evidence="2 3">
    <name type="scientific">Mariniphaga anaerophila</name>
    <dbReference type="NCBI Taxonomy" id="1484053"/>
    <lineage>
        <taxon>Bacteria</taxon>
        <taxon>Pseudomonadati</taxon>
        <taxon>Bacteroidota</taxon>
        <taxon>Bacteroidia</taxon>
        <taxon>Marinilabiliales</taxon>
        <taxon>Prolixibacteraceae</taxon>
        <taxon>Mariniphaga</taxon>
    </lineage>
</organism>
<evidence type="ECO:0000313" key="3">
    <source>
        <dbReference type="Proteomes" id="UP000184164"/>
    </source>
</evidence>
<evidence type="ECO:0000313" key="2">
    <source>
        <dbReference type="EMBL" id="SHF07636.1"/>
    </source>
</evidence>
<dbReference type="Proteomes" id="UP000184164">
    <property type="component" value="Unassembled WGS sequence"/>
</dbReference>
<dbReference type="SUPFAM" id="SSF48452">
    <property type="entry name" value="TPR-like"/>
    <property type="match status" value="1"/>
</dbReference>
<feature type="transmembrane region" description="Helical" evidence="1">
    <location>
        <begin position="334"/>
        <end position="354"/>
    </location>
</feature>
<feature type="transmembrane region" description="Helical" evidence="1">
    <location>
        <begin position="295"/>
        <end position="313"/>
    </location>
</feature>
<dbReference type="Gene3D" id="1.25.40.10">
    <property type="entry name" value="Tetratricopeptide repeat domain"/>
    <property type="match status" value="1"/>
</dbReference>
<feature type="transmembrane region" description="Helical" evidence="1">
    <location>
        <begin position="360"/>
        <end position="379"/>
    </location>
</feature>
<keyword evidence="1" id="KW-0812">Transmembrane</keyword>
<dbReference type="EMBL" id="FQUM01000003">
    <property type="protein sequence ID" value="SHF07636.1"/>
    <property type="molecule type" value="Genomic_DNA"/>
</dbReference>
<proteinExistence type="predicted"/>
<dbReference type="InterPro" id="IPR011990">
    <property type="entry name" value="TPR-like_helical_dom_sf"/>
</dbReference>
<feature type="transmembrane region" description="Helical" evidence="1">
    <location>
        <begin position="178"/>
        <end position="209"/>
    </location>
</feature>
<feature type="transmembrane region" description="Helical" evidence="1">
    <location>
        <begin position="149"/>
        <end position="166"/>
    </location>
</feature>
<reference evidence="3" key="1">
    <citation type="submission" date="2016-11" db="EMBL/GenBank/DDBJ databases">
        <authorList>
            <person name="Varghese N."/>
            <person name="Submissions S."/>
        </authorList>
    </citation>
    <scope>NUCLEOTIDE SEQUENCE [LARGE SCALE GENOMIC DNA]</scope>
    <source>
        <strain evidence="3">DSM 26910</strain>
    </source>
</reference>
<evidence type="ECO:0000256" key="1">
    <source>
        <dbReference type="SAM" id="Phobius"/>
    </source>
</evidence>
<feature type="transmembrane region" description="Helical" evidence="1">
    <location>
        <begin position="122"/>
        <end position="140"/>
    </location>
</feature>
<dbReference type="RefSeq" id="WP_073000582.1">
    <property type="nucleotide sequence ID" value="NZ_FQUM01000003.1"/>
</dbReference>
<protein>
    <submittedName>
        <fullName evidence="2">Uncharacterized protein</fullName>
    </submittedName>
</protein>
<feature type="transmembrane region" description="Helical" evidence="1">
    <location>
        <begin position="98"/>
        <end position="116"/>
    </location>
</feature>
<dbReference type="OrthoDB" id="2034231at2"/>
<keyword evidence="3" id="KW-1185">Reference proteome</keyword>
<dbReference type="STRING" id="1484053.SAMN05444274_103420"/>
<name>A0A1M4YQM3_9BACT</name>
<keyword evidence="1" id="KW-1133">Transmembrane helix</keyword>
<feature type="transmembrane region" description="Helical" evidence="1">
    <location>
        <begin position="229"/>
        <end position="251"/>
    </location>
</feature>